<evidence type="ECO:0000313" key="1">
    <source>
        <dbReference type="EMBL" id="TDP89692.1"/>
    </source>
</evidence>
<dbReference type="InterPro" id="IPR007325">
    <property type="entry name" value="KFase/CYL"/>
</dbReference>
<dbReference type="PANTHER" id="PTHR31118:SF32">
    <property type="entry name" value="KYNURENINE FORMAMIDASE"/>
    <property type="match status" value="1"/>
</dbReference>
<dbReference type="AlphaFoldDB" id="A0A4R6RSB6"/>
<evidence type="ECO:0000313" key="2">
    <source>
        <dbReference type="Proteomes" id="UP000295601"/>
    </source>
</evidence>
<dbReference type="Proteomes" id="UP000295601">
    <property type="component" value="Unassembled WGS sequence"/>
</dbReference>
<comment type="caution">
    <text evidence="1">The sequence shown here is derived from an EMBL/GenBank/DDBJ whole genome shotgun (WGS) entry which is preliminary data.</text>
</comment>
<dbReference type="EMBL" id="SNYA01000008">
    <property type="protein sequence ID" value="TDP89692.1"/>
    <property type="molecule type" value="Genomic_DNA"/>
</dbReference>
<proteinExistence type="predicted"/>
<gene>
    <name evidence="1" type="ORF">EDF62_2986</name>
</gene>
<dbReference type="GO" id="GO:0019441">
    <property type="term" value="P:L-tryptophan catabolic process to kynurenine"/>
    <property type="evidence" value="ECO:0007669"/>
    <property type="project" value="InterPro"/>
</dbReference>
<dbReference type="OrthoDB" id="7067800at2"/>
<dbReference type="Pfam" id="PF04199">
    <property type="entry name" value="Cyclase"/>
    <property type="match status" value="1"/>
</dbReference>
<accession>A0A4R6RSB6</accession>
<dbReference type="Gene3D" id="3.50.30.50">
    <property type="entry name" value="Putative cyclase"/>
    <property type="match status" value="1"/>
</dbReference>
<keyword evidence="2" id="KW-1185">Reference proteome</keyword>
<organism evidence="1 2">
    <name type="scientific">Leucobacter luti</name>
    <dbReference type="NCBI Taxonomy" id="340320"/>
    <lineage>
        <taxon>Bacteria</taxon>
        <taxon>Bacillati</taxon>
        <taxon>Actinomycetota</taxon>
        <taxon>Actinomycetes</taxon>
        <taxon>Micrococcales</taxon>
        <taxon>Microbacteriaceae</taxon>
        <taxon>Leucobacter</taxon>
    </lineage>
</organism>
<protein>
    <submittedName>
        <fullName evidence="1">Kynurenine formamidase</fullName>
    </submittedName>
</protein>
<dbReference type="GO" id="GO:0004061">
    <property type="term" value="F:arylformamidase activity"/>
    <property type="evidence" value="ECO:0007669"/>
    <property type="project" value="InterPro"/>
</dbReference>
<dbReference type="InterPro" id="IPR037175">
    <property type="entry name" value="KFase_sf"/>
</dbReference>
<sequence>MQIIDLSQPISDGMAVYPGDPRASIRPALSVEQDGVAVARLDFGSHTGTHLDAPSHVIVGGRTVDQIPLEWLIGPAAILRVSDAVAAQRIDAAALDDALPETLPRIVCVQTGWDRHFGSAEMLRHPYLALELAEQLWARGARVLGVDALSPDPTADLSEHSELPVHEFWLGGSGVVVENLRGLSQIAGPAELSLLPLALHGGDGAPIRAVARV</sequence>
<reference evidence="1 2" key="1">
    <citation type="submission" date="2019-03" db="EMBL/GenBank/DDBJ databases">
        <title>Genomic analyses of the natural microbiome of Caenorhabditis elegans.</title>
        <authorList>
            <person name="Samuel B."/>
        </authorList>
    </citation>
    <scope>NUCLEOTIDE SEQUENCE [LARGE SCALE GENOMIC DNA]</scope>
    <source>
        <strain evidence="1 2">JUb18</strain>
    </source>
</reference>
<dbReference type="SUPFAM" id="SSF102198">
    <property type="entry name" value="Putative cyclase"/>
    <property type="match status" value="1"/>
</dbReference>
<dbReference type="PANTHER" id="PTHR31118">
    <property type="entry name" value="CYCLASE-LIKE PROTEIN 2"/>
    <property type="match status" value="1"/>
</dbReference>
<dbReference type="RefSeq" id="WP_133617564.1">
    <property type="nucleotide sequence ID" value="NZ_SNYA01000008.1"/>
</dbReference>
<name>A0A4R6RSB6_9MICO</name>